<keyword evidence="3" id="KW-0614">Plasmid</keyword>
<reference evidence="3 4" key="1">
    <citation type="submission" date="2020-03" db="EMBL/GenBank/DDBJ databases">
        <title>Complete genome sequence of Shewanella sp.</title>
        <authorList>
            <person name="Kim Y.-S."/>
            <person name="Kim S.-J."/>
            <person name="Jung H.-K."/>
            <person name="Kim K.-H."/>
        </authorList>
    </citation>
    <scope>NUCLEOTIDE SEQUENCE [LARGE SCALE GENOMIC DNA]</scope>
    <source>
        <strain evidence="3 4">PN3F2</strain>
        <plasmid evidence="3 4">pPN3F2_1</plasmid>
    </source>
</reference>
<dbReference type="PANTHER" id="PTHR30121">
    <property type="entry name" value="UNCHARACTERIZED PROTEIN YJGR-RELATED"/>
    <property type="match status" value="1"/>
</dbReference>
<feature type="transmembrane region" description="Helical" evidence="1">
    <location>
        <begin position="24"/>
        <end position="43"/>
    </location>
</feature>
<dbReference type="Proteomes" id="UP000502608">
    <property type="component" value="Plasmid pPN3F2_1"/>
</dbReference>
<dbReference type="EMBL" id="CP050314">
    <property type="protein sequence ID" value="QIR16435.1"/>
    <property type="molecule type" value="Genomic_DNA"/>
</dbReference>
<dbReference type="NCBIfam" id="TIGR03743">
    <property type="entry name" value="SXT_TraD"/>
    <property type="match status" value="1"/>
</dbReference>
<keyword evidence="4" id="KW-1185">Reference proteome</keyword>
<name>A0A6G9QQU3_9GAMM</name>
<evidence type="ECO:0000313" key="4">
    <source>
        <dbReference type="Proteomes" id="UP000502608"/>
    </source>
</evidence>
<keyword evidence="1" id="KW-1133">Transmembrane helix</keyword>
<keyword evidence="1" id="KW-0812">Transmembrane</keyword>
<protein>
    <submittedName>
        <fullName evidence="3">Conjugative transfer system coupling protein TraD</fullName>
    </submittedName>
</protein>
<dbReference type="AlphaFoldDB" id="A0A6G9QQU3"/>
<evidence type="ECO:0000256" key="1">
    <source>
        <dbReference type="SAM" id="Phobius"/>
    </source>
</evidence>
<proteinExistence type="predicted"/>
<dbReference type="PANTHER" id="PTHR30121:SF6">
    <property type="entry name" value="SLR6007 PROTEIN"/>
    <property type="match status" value="1"/>
</dbReference>
<dbReference type="KEGG" id="saes:HBH39_18355"/>
<evidence type="ECO:0000259" key="2">
    <source>
        <dbReference type="Pfam" id="PF10412"/>
    </source>
</evidence>
<dbReference type="InterPro" id="IPR019476">
    <property type="entry name" value="T4SS_TraD_DNA-bd"/>
</dbReference>
<dbReference type="RefSeq" id="WP_167680266.1">
    <property type="nucleotide sequence ID" value="NZ_CP050314.1"/>
</dbReference>
<sequence>MINNRSALTHTETLFRPLLELNSAYIYIGAGIATGVIAGVDAIDGTSLATPSLIAGGLIGTGLVKLINAFPLMKRQIGLYVNKLEFIDIEIVRFLNRWKDNSDVTQFAFKEKREIYIGNGFEWEPEHAQRAYQIMDMTSNLKEMEIPFALKPYINKYKKSTKAMGGKTWIHAIGNEERQLVHEEAFFGHSFITGQVGSGKTTLLRMLGTGFLHLGHSLIIIDPKDDKQLKNGIIDEMKALGIFDKFYEFCPARPSESCSIDILKNFATPAEIPTRIASLLKSGKTGSDTFIDFGWQTISQITDGMIYCHEAPKLTEIYRYMRSGKSELLEKVMSVFYERKFGAHWREQEMPKMLEMGESLIEGMVAYYTTRIPSTEKVAAVDDVIQFVTHNHEHAQKMLASVFPLFKVLCTNPLNKLLSPNRETDDVNKIIDIKRVILDGGVIYCALNSLNDPKTAGQLAKLLLADISSCLGDRYNYGDGKERRVSILVDEVHAAVAGNDALLNNLAQGRAAGAQFILSTQSIPDLVDMTDQATAERYLALCNNFISMKVTDKTTQEYVSAQFNQTNIQTVGVQYSIQSATGQALTEFSGGYKENITKTREDMFPPNLLADLPKLQYVARLANGQKLKCKLPIIQGA</sequence>
<dbReference type="Gene3D" id="3.40.50.300">
    <property type="entry name" value="P-loop containing nucleotide triphosphate hydrolases"/>
    <property type="match status" value="2"/>
</dbReference>
<geneLocation type="plasmid" evidence="3 4">
    <name>pPN3F2_1</name>
</geneLocation>
<dbReference type="Pfam" id="PF10412">
    <property type="entry name" value="TrwB_AAD_bind"/>
    <property type="match status" value="1"/>
</dbReference>
<dbReference type="InterPro" id="IPR027417">
    <property type="entry name" value="P-loop_NTPase"/>
</dbReference>
<keyword evidence="1" id="KW-0472">Membrane</keyword>
<gene>
    <name evidence="3" type="primary">traD</name>
    <name evidence="3" type="ORF">HBH39_18355</name>
</gene>
<dbReference type="SUPFAM" id="SSF52540">
    <property type="entry name" value="P-loop containing nucleoside triphosphate hydrolases"/>
    <property type="match status" value="1"/>
</dbReference>
<dbReference type="InterPro" id="IPR051162">
    <property type="entry name" value="T4SS_component"/>
</dbReference>
<evidence type="ECO:0000313" key="3">
    <source>
        <dbReference type="EMBL" id="QIR16435.1"/>
    </source>
</evidence>
<dbReference type="CDD" id="cd01127">
    <property type="entry name" value="TrwB_TraG_TraD_VirD4"/>
    <property type="match status" value="1"/>
</dbReference>
<organism evidence="3 4">
    <name type="scientific">Shewanella aestuarii</name>
    <dbReference type="NCBI Taxonomy" id="1028752"/>
    <lineage>
        <taxon>Bacteria</taxon>
        <taxon>Pseudomonadati</taxon>
        <taxon>Pseudomonadota</taxon>
        <taxon>Gammaproteobacteria</taxon>
        <taxon>Alteromonadales</taxon>
        <taxon>Shewanellaceae</taxon>
        <taxon>Shewanella</taxon>
    </lineage>
</organism>
<feature type="domain" description="Type IV secretion system coupling protein TraD DNA-binding" evidence="2">
    <location>
        <begin position="480"/>
        <end position="583"/>
    </location>
</feature>
<dbReference type="InterPro" id="IPR022458">
    <property type="entry name" value="Conjugative_coupling_TraG/TraD"/>
</dbReference>
<accession>A0A6G9QQU3</accession>